<comment type="caution">
    <text evidence="1">The sequence shown here is derived from an EMBL/GenBank/DDBJ whole genome shotgun (WGS) entry which is preliminary data.</text>
</comment>
<dbReference type="EMBL" id="JACASF010000014">
    <property type="protein sequence ID" value="KAF6433748.1"/>
    <property type="molecule type" value="Genomic_DNA"/>
</dbReference>
<dbReference type="AlphaFoldDB" id="A0A7J8EDZ9"/>
<sequence length="147" mass="15761">MGRSLSPFGVHAPQGMWLTALWPPAWPEGPCKGASGAVQLLAMWSVCRGRASERQAPHPLNKPLSPWPLSPFSSSGLIISHLDFISLLSQPLQPSSAPVSGKELGEPAADHRPPPQWALISSHAELQPLTLACKAPQKLIPFFLKAP</sequence>
<evidence type="ECO:0000313" key="2">
    <source>
        <dbReference type="Proteomes" id="UP000550707"/>
    </source>
</evidence>
<keyword evidence="2" id="KW-1185">Reference proteome</keyword>
<protein>
    <submittedName>
        <fullName evidence="1">Uncharacterized protein</fullName>
    </submittedName>
</protein>
<reference evidence="1 2" key="1">
    <citation type="journal article" date="2020" name="Nature">
        <title>Six reference-quality genomes reveal evolution of bat adaptations.</title>
        <authorList>
            <person name="Jebb D."/>
            <person name="Huang Z."/>
            <person name="Pippel M."/>
            <person name="Hughes G.M."/>
            <person name="Lavrichenko K."/>
            <person name="Devanna P."/>
            <person name="Winkler S."/>
            <person name="Jermiin L.S."/>
            <person name="Skirmuntt E.C."/>
            <person name="Katzourakis A."/>
            <person name="Burkitt-Gray L."/>
            <person name="Ray D.A."/>
            <person name="Sullivan K.A.M."/>
            <person name="Roscito J.G."/>
            <person name="Kirilenko B.M."/>
            <person name="Davalos L.M."/>
            <person name="Corthals A.P."/>
            <person name="Power M.L."/>
            <person name="Jones G."/>
            <person name="Ransome R.D."/>
            <person name="Dechmann D.K.N."/>
            <person name="Locatelli A.G."/>
            <person name="Puechmaille S.J."/>
            <person name="Fedrigo O."/>
            <person name="Jarvis E.D."/>
            <person name="Hiller M."/>
            <person name="Vernes S.C."/>
            <person name="Myers E.W."/>
            <person name="Teeling E.C."/>
        </authorList>
    </citation>
    <scope>NUCLEOTIDE SEQUENCE [LARGE SCALE GENOMIC DNA]</scope>
    <source>
        <strain evidence="1">MMolMol1</strain>
        <tissue evidence="1">Muscle</tissue>
    </source>
</reference>
<accession>A0A7J8EDZ9</accession>
<proteinExistence type="predicted"/>
<dbReference type="InParanoid" id="A0A7J8EDZ9"/>
<gene>
    <name evidence="1" type="ORF">HJG59_008823</name>
</gene>
<name>A0A7J8EDZ9_MOLMO</name>
<organism evidence="1 2">
    <name type="scientific">Molossus molossus</name>
    <name type="common">Pallas' mastiff bat</name>
    <name type="synonym">Vespertilio molossus</name>
    <dbReference type="NCBI Taxonomy" id="27622"/>
    <lineage>
        <taxon>Eukaryota</taxon>
        <taxon>Metazoa</taxon>
        <taxon>Chordata</taxon>
        <taxon>Craniata</taxon>
        <taxon>Vertebrata</taxon>
        <taxon>Euteleostomi</taxon>
        <taxon>Mammalia</taxon>
        <taxon>Eutheria</taxon>
        <taxon>Laurasiatheria</taxon>
        <taxon>Chiroptera</taxon>
        <taxon>Yangochiroptera</taxon>
        <taxon>Molossidae</taxon>
        <taxon>Molossus</taxon>
    </lineage>
</organism>
<dbReference type="Proteomes" id="UP000550707">
    <property type="component" value="Unassembled WGS sequence"/>
</dbReference>
<evidence type="ECO:0000313" key="1">
    <source>
        <dbReference type="EMBL" id="KAF6433748.1"/>
    </source>
</evidence>